<dbReference type="GO" id="GO:0005524">
    <property type="term" value="F:ATP binding"/>
    <property type="evidence" value="ECO:0007669"/>
    <property type="project" value="UniProtKB-KW"/>
</dbReference>
<dbReference type="InterPro" id="IPR007371">
    <property type="entry name" value="TPK_catalytic"/>
</dbReference>
<dbReference type="GO" id="GO:0006772">
    <property type="term" value="P:thiamine metabolic process"/>
    <property type="evidence" value="ECO:0007669"/>
    <property type="project" value="InterPro"/>
</dbReference>
<gene>
    <name evidence="6" type="ORF">WOLCODRAFT_137798</name>
</gene>
<dbReference type="Pfam" id="PF04265">
    <property type="entry name" value="TPK_B1_binding"/>
    <property type="match status" value="1"/>
</dbReference>
<protein>
    <submittedName>
        <fullName evidence="6">Thiamine pyrophosphokinase</fullName>
    </submittedName>
</protein>
<dbReference type="CDD" id="cd07995">
    <property type="entry name" value="TPK"/>
    <property type="match status" value="1"/>
</dbReference>
<dbReference type="NCBIfam" id="TIGR01378">
    <property type="entry name" value="thi_PPkinase"/>
    <property type="match status" value="1"/>
</dbReference>
<organism evidence="6 7">
    <name type="scientific">Wolfiporia cocos (strain MD-104)</name>
    <name type="common">Brown rot fungus</name>
    <dbReference type="NCBI Taxonomy" id="742152"/>
    <lineage>
        <taxon>Eukaryota</taxon>
        <taxon>Fungi</taxon>
        <taxon>Dikarya</taxon>
        <taxon>Basidiomycota</taxon>
        <taxon>Agaricomycotina</taxon>
        <taxon>Agaricomycetes</taxon>
        <taxon>Polyporales</taxon>
        <taxon>Phaeolaceae</taxon>
        <taxon>Wolfiporia</taxon>
    </lineage>
</organism>
<dbReference type="Gene3D" id="2.60.120.320">
    <property type="entry name" value="Thiamin pyrophosphokinase, thiamin-binding domain"/>
    <property type="match status" value="1"/>
</dbReference>
<evidence type="ECO:0000313" key="7">
    <source>
        <dbReference type="Proteomes" id="UP000218811"/>
    </source>
</evidence>
<feature type="domain" description="Thiamin pyrophosphokinase thiamin-binding" evidence="5">
    <location>
        <begin position="269"/>
        <end position="337"/>
    </location>
</feature>
<sequence length="349" mass="38426">MPDLVRVAATLSATADAPGAMSRTGSTPVSGPSSLSLRRAGVWTMWYKGEKSEAWIAATARVPKRIAHVRVCDAFTRRPISPDRICSTMSTSESVCWTIPFLEPPSTYHAHDRKYALIILNQPFSRALLSRLWTAGAWRCCADGGANRLHDALGSSSGQDARAMYIPNLIKGDLDSLRSDVREYYASQNVPVVQDNDQYSTDLMKCIHALEEHETATGSNTLELIILGGLSGRLDQTVHTLSLLHKLRKGKRRIYVASDDNVAWVLGEGEHSIEINHAVFGPTCGLLPVGIDATVLSTTGLRWNLADTHSSFDTVVSTSNHFVPEERTVWIKTTKPVWWTMEVRAEGLL</sequence>
<evidence type="ECO:0000256" key="4">
    <source>
        <dbReference type="ARBA" id="ARBA00022840"/>
    </source>
</evidence>
<evidence type="ECO:0000256" key="3">
    <source>
        <dbReference type="ARBA" id="ARBA00022777"/>
    </source>
</evidence>
<dbReference type="EMBL" id="KB468124">
    <property type="protein sequence ID" value="PCH42259.1"/>
    <property type="molecule type" value="Genomic_DNA"/>
</dbReference>
<keyword evidence="7" id="KW-1185">Reference proteome</keyword>
<proteinExistence type="predicted"/>
<dbReference type="GO" id="GO:0009229">
    <property type="term" value="P:thiamine diphosphate biosynthetic process"/>
    <property type="evidence" value="ECO:0007669"/>
    <property type="project" value="InterPro"/>
</dbReference>
<dbReference type="InterPro" id="IPR007373">
    <property type="entry name" value="Thiamin_PyroPKinase_B1-bd"/>
</dbReference>
<dbReference type="GO" id="GO:0016301">
    <property type="term" value="F:kinase activity"/>
    <property type="evidence" value="ECO:0007669"/>
    <property type="project" value="UniProtKB-KW"/>
</dbReference>
<dbReference type="Proteomes" id="UP000218811">
    <property type="component" value="Unassembled WGS sequence"/>
</dbReference>
<dbReference type="Pfam" id="PF04263">
    <property type="entry name" value="TPK_catalytic"/>
    <property type="match status" value="1"/>
</dbReference>
<keyword evidence="4" id="KW-0067">ATP-binding</keyword>
<dbReference type="InterPro" id="IPR036759">
    <property type="entry name" value="TPK_catalytic_sf"/>
</dbReference>
<dbReference type="InterPro" id="IPR006282">
    <property type="entry name" value="Thi_PPkinase"/>
</dbReference>
<dbReference type="GO" id="GO:0030975">
    <property type="term" value="F:thiamine binding"/>
    <property type="evidence" value="ECO:0007669"/>
    <property type="project" value="InterPro"/>
</dbReference>
<keyword evidence="3 6" id="KW-0418">Kinase</keyword>
<dbReference type="FunFam" id="2.60.120.320:FF:000001">
    <property type="entry name" value="Thiamine pyrophosphokinase"/>
    <property type="match status" value="1"/>
</dbReference>
<dbReference type="PANTHER" id="PTHR13622:SF8">
    <property type="entry name" value="THIAMIN PYROPHOSPHOKINASE 1"/>
    <property type="match status" value="1"/>
</dbReference>
<dbReference type="SMART" id="SM00983">
    <property type="entry name" value="TPK_B1_binding"/>
    <property type="match status" value="1"/>
</dbReference>
<dbReference type="GO" id="GO:0004788">
    <property type="term" value="F:thiamine diphosphokinase activity"/>
    <property type="evidence" value="ECO:0007669"/>
    <property type="project" value="InterPro"/>
</dbReference>
<evidence type="ECO:0000313" key="6">
    <source>
        <dbReference type="EMBL" id="PCH42259.1"/>
    </source>
</evidence>
<dbReference type="OMA" id="HHLYMMT"/>
<name>A0A2H3JTN0_WOLCO</name>
<dbReference type="AlphaFoldDB" id="A0A2H3JTN0"/>
<dbReference type="STRING" id="742152.A0A2H3JTN0"/>
<dbReference type="InterPro" id="IPR036371">
    <property type="entry name" value="TPK_B1-bd_sf"/>
</dbReference>
<evidence type="ECO:0000256" key="2">
    <source>
        <dbReference type="ARBA" id="ARBA00022741"/>
    </source>
</evidence>
<dbReference type="SUPFAM" id="SSF63862">
    <property type="entry name" value="Thiamin pyrophosphokinase, substrate-binding domain"/>
    <property type="match status" value="1"/>
</dbReference>
<dbReference type="OrthoDB" id="25149at2759"/>
<keyword evidence="1" id="KW-0808">Transferase</keyword>
<reference evidence="6 7" key="1">
    <citation type="journal article" date="2012" name="Science">
        <title>The Paleozoic origin of enzymatic lignin decomposition reconstructed from 31 fungal genomes.</title>
        <authorList>
            <person name="Floudas D."/>
            <person name="Binder M."/>
            <person name="Riley R."/>
            <person name="Barry K."/>
            <person name="Blanchette R.A."/>
            <person name="Henrissat B."/>
            <person name="Martinez A.T."/>
            <person name="Otillar R."/>
            <person name="Spatafora J.W."/>
            <person name="Yadav J.S."/>
            <person name="Aerts A."/>
            <person name="Benoit I."/>
            <person name="Boyd A."/>
            <person name="Carlson A."/>
            <person name="Copeland A."/>
            <person name="Coutinho P.M."/>
            <person name="de Vries R.P."/>
            <person name="Ferreira P."/>
            <person name="Findley K."/>
            <person name="Foster B."/>
            <person name="Gaskell J."/>
            <person name="Glotzer D."/>
            <person name="Gorecki P."/>
            <person name="Heitman J."/>
            <person name="Hesse C."/>
            <person name="Hori C."/>
            <person name="Igarashi K."/>
            <person name="Jurgens J.A."/>
            <person name="Kallen N."/>
            <person name="Kersten P."/>
            <person name="Kohler A."/>
            <person name="Kuees U."/>
            <person name="Kumar T.K.A."/>
            <person name="Kuo A."/>
            <person name="LaButti K."/>
            <person name="Larrondo L.F."/>
            <person name="Lindquist E."/>
            <person name="Ling A."/>
            <person name="Lombard V."/>
            <person name="Lucas S."/>
            <person name="Lundell T."/>
            <person name="Martin R."/>
            <person name="McLaughlin D.J."/>
            <person name="Morgenstern I."/>
            <person name="Morin E."/>
            <person name="Murat C."/>
            <person name="Nagy L.G."/>
            <person name="Nolan M."/>
            <person name="Ohm R.A."/>
            <person name="Patyshakuliyeva A."/>
            <person name="Rokas A."/>
            <person name="Ruiz-Duenas F.J."/>
            <person name="Sabat G."/>
            <person name="Salamov A."/>
            <person name="Samejima M."/>
            <person name="Schmutz J."/>
            <person name="Slot J.C."/>
            <person name="St John F."/>
            <person name="Stenlid J."/>
            <person name="Sun H."/>
            <person name="Sun S."/>
            <person name="Syed K."/>
            <person name="Tsang A."/>
            <person name="Wiebenga A."/>
            <person name="Young D."/>
            <person name="Pisabarro A."/>
            <person name="Eastwood D.C."/>
            <person name="Martin F."/>
            <person name="Cullen D."/>
            <person name="Grigoriev I.V."/>
            <person name="Hibbett D.S."/>
        </authorList>
    </citation>
    <scope>NUCLEOTIDE SEQUENCE [LARGE SCALE GENOMIC DNA]</scope>
    <source>
        <strain evidence="6 7">MD-104</strain>
    </source>
</reference>
<dbReference type="PANTHER" id="PTHR13622">
    <property type="entry name" value="THIAMIN PYROPHOSPHOKINASE"/>
    <property type="match status" value="1"/>
</dbReference>
<accession>A0A2H3JTN0</accession>
<evidence type="ECO:0000259" key="5">
    <source>
        <dbReference type="SMART" id="SM00983"/>
    </source>
</evidence>
<dbReference type="SUPFAM" id="SSF63999">
    <property type="entry name" value="Thiamin pyrophosphokinase, catalytic domain"/>
    <property type="match status" value="1"/>
</dbReference>
<keyword evidence="2" id="KW-0547">Nucleotide-binding</keyword>
<evidence type="ECO:0000256" key="1">
    <source>
        <dbReference type="ARBA" id="ARBA00022679"/>
    </source>
</evidence>
<dbReference type="Gene3D" id="3.40.50.10240">
    <property type="entry name" value="Thiamin pyrophosphokinase, catalytic domain"/>
    <property type="match status" value="1"/>
</dbReference>